<keyword evidence="3" id="KW-0934">Plastid</keyword>
<feature type="domain" description="RNase III" evidence="14">
    <location>
        <begin position="168"/>
        <end position="281"/>
    </location>
</feature>
<protein>
    <recommendedName>
        <fullName evidence="12">Ribonuclease III domain-containing protein RNC1, chloroplastic</fullName>
    </recommendedName>
    <alternativeName>
        <fullName evidence="13">Chloroplast ribonuclease III domain protein</fullName>
    </alternativeName>
</protein>
<dbReference type="AlphaFoldDB" id="A0A835IND0"/>
<dbReference type="SMART" id="SM00535">
    <property type="entry name" value="RIBOc"/>
    <property type="match status" value="1"/>
</dbReference>
<gene>
    <name evidence="15" type="ORF">IFM89_016615</name>
</gene>
<dbReference type="SUPFAM" id="SSF69065">
    <property type="entry name" value="RNase III domain-like"/>
    <property type="match status" value="2"/>
</dbReference>
<keyword evidence="6" id="KW-0694">RNA-binding</keyword>
<dbReference type="GO" id="GO:1990904">
    <property type="term" value="C:ribonucleoprotein complex"/>
    <property type="evidence" value="ECO:0007669"/>
    <property type="project" value="UniProtKB-KW"/>
</dbReference>
<evidence type="ECO:0000256" key="12">
    <source>
        <dbReference type="ARBA" id="ARBA00071225"/>
    </source>
</evidence>
<evidence type="ECO:0000256" key="3">
    <source>
        <dbReference type="ARBA" id="ARBA00022640"/>
    </source>
</evidence>
<dbReference type="GO" id="GO:0003725">
    <property type="term" value="F:double-stranded RNA binding"/>
    <property type="evidence" value="ECO:0007669"/>
    <property type="project" value="TreeGrafter"/>
</dbReference>
<evidence type="ECO:0000256" key="1">
    <source>
        <dbReference type="ARBA" id="ARBA00004229"/>
    </source>
</evidence>
<evidence type="ECO:0000313" key="15">
    <source>
        <dbReference type="EMBL" id="KAF9621121.1"/>
    </source>
</evidence>
<comment type="function">
    <text evidence="10">Binds specific group II introns in chloroplasts and facilitates their splicing. Acts on both subgroup IIA and subgroup IIB introns. The substrates of the subgroup II also require the CRM domain proteins CAF1 or CAF2. Binds both single-stranded and double-stranded RNA non-specifically, but lacks endonuclease activity. Required for plastid ribosome biogenesis.</text>
</comment>
<dbReference type="Gene3D" id="1.10.1520.10">
    <property type="entry name" value="Ribonuclease III domain"/>
    <property type="match status" value="2"/>
</dbReference>
<comment type="subcellular location">
    <subcellularLocation>
        <location evidence="1">Plastid</location>
        <location evidence="1">Chloroplast</location>
    </subcellularLocation>
</comment>
<sequence>MELTCSFTPKTNSSPFDISFSSSLLSPLSFQTHLKNPISKHSISIPRIYAVAIDPQEKLPRSSPQRLLKELAERKRAVSPKKKFPPRRFILKPPLDDARLAQRFLNSPQLSLKSFPLLSSCLPSARLNNADKTWIDEYLLEAKQALGYPLEPSDTFGDDNPAKQFDTLFYLAFQHPSCERARTRHVRSGHSRLSFLGEYVLELGLAEYFLQRYPRESPAPMRERVFGLIGKRNIPKWIKAASLQNLVFPFDDMDRLPRKDREPLPKSVFWALFGAIYLCFGMPEVYRVLFEVFGMDPEDESCQPKLRRQLEDVDYVSVEFEGKKLGWQDVAVYKASITECEISIPYIDPCFHVQPPEDALFAHPRLFRACVPPGMHRFRGNIWDYESRPQVMQTLGYPLRMTDRIPEITEARNIELGLGLQLSFLHPSKHKFEHPRFCNERLEYVGQKIQDLVMAEKLLMKHIDAPGRWLQERHRRLLLNKFCGKYFRDKNLHRFIIYDEQIQDKYEHNRRLRNPVTTAIQQAIHGLSYTVYGKADVRLI</sequence>
<proteinExistence type="predicted"/>
<dbReference type="GO" id="GO:0008380">
    <property type="term" value="P:RNA splicing"/>
    <property type="evidence" value="ECO:0007669"/>
    <property type="project" value="UniProtKB-KW"/>
</dbReference>
<evidence type="ECO:0000256" key="13">
    <source>
        <dbReference type="ARBA" id="ARBA00075737"/>
    </source>
</evidence>
<dbReference type="CDD" id="cd00593">
    <property type="entry name" value="RIBOc"/>
    <property type="match status" value="2"/>
</dbReference>
<dbReference type="InterPro" id="IPR000999">
    <property type="entry name" value="RNase_III_dom"/>
</dbReference>
<dbReference type="PANTHER" id="PTHR11207:SF34">
    <property type="entry name" value="RIBONUCLEASE III DOMAIN-CONTAINING PROTEIN RNC1, CHLOROPLASTIC"/>
    <property type="match status" value="1"/>
</dbReference>
<evidence type="ECO:0000256" key="5">
    <source>
        <dbReference type="ARBA" id="ARBA00022737"/>
    </source>
</evidence>
<evidence type="ECO:0000256" key="10">
    <source>
        <dbReference type="ARBA" id="ARBA00057170"/>
    </source>
</evidence>
<keyword evidence="2" id="KW-0150">Chloroplast</keyword>
<reference evidence="15 16" key="1">
    <citation type="submission" date="2020-10" db="EMBL/GenBank/DDBJ databases">
        <title>The Coptis chinensis genome and diversification of protoberbering-type alkaloids.</title>
        <authorList>
            <person name="Wang B."/>
            <person name="Shu S."/>
            <person name="Song C."/>
            <person name="Liu Y."/>
        </authorList>
    </citation>
    <scope>NUCLEOTIDE SEQUENCE [LARGE SCALE GENOMIC DNA]</scope>
    <source>
        <strain evidence="15">HL-2020</strain>
        <tissue evidence="15">Leaf</tissue>
    </source>
</reference>
<evidence type="ECO:0000256" key="4">
    <source>
        <dbReference type="ARBA" id="ARBA00022664"/>
    </source>
</evidence>
<comment type="subunit">
    <text evidence="11">Interacts with RNA. Part of large ribonucleo-protein particles that contain CAF1 and/or CAF2.</text>
</comment>
<dbReference type="EMBL" id="JADFTS010000002">
    <property type="protein sequence ID" value="KAF9621121.1"/>
    <property type="molecule type" value="Genomic_DNA"/>
</dbReference>
<keyword evidence="7" id="KW-0809">Transit peptide</keyword>
<evidence type="ECO:0000256" key="6">
    <source>
        <dbReference type="ARBA" id="ARBA00022884"/>
    </source>
</evidence>
<evidence type="ECO:0000256" key="9">
    <source>
        <dbReference type="ARBA" id="ARBA00023274"/>
    </source>
</evidence>
<dbReference type="GO" id="GO:0009507">
    <property type="term" value="C:chloroplast"/>
    <property type="evidence" value="ECO:0007669"/>
    <property type="project" value="UniProtKB-SubCell"/>
</dbReference>
<comment type="caution">
    <text evidence="15">The sequence shown here is derived from an EMBL/GenBank/DDBJ whole genome shotgun (WGS) entry which is preliminary data.</text>
</comment>
<evidence type="ECO:0000259" key="14">
    <source>
        <dbReference type="PROSITE" id="PS50142"/>
    </source>
</evidence>
<dbReference type="FunFam" id="1.10.1520.10:FF:000011">
    <property type="entry name" value="Ribonuclease III domain-containing protein RNC1, chloroplastic"/>
    <property type="match status" value="1"/>
</dbReference>
<dbReference type="Proteomes" id="UP000631114">
    <property type="component" value="Unassembled WGS sequence"/>
</dbReference>
<keyword evidence="16" id="KW-1185">Reference proteome</keyword>
<keyword evidence="4" id="KW-0507">mRNA processing</keyword>
<name>A0A835IND0_9MAGN</name>
<keyword evidence="8" id="KW-0508">mRNA splicing</keyword>
<dbReference type="FunFam" id="1.10.1520.10:FF:000009">
    <property type="entry name" value="Ribonuclease III domain-containing protein RNC1, chloroplastic"/>
    <property type="match status" value="1"/>
</dbReference>
<evidence type="ECO:0000256" key="11">
    <source>
        <dbReference type="ARBA" id="ARBA00065223"/>
    </source>
</evidence>
<evidence type="ECO:0000256" key="2">
    <source>
        <dbReference type="ARBA" id="ARBA00022528"/>
    </source>
</evidence>
<organism evidence="15 16">
    <name type="scientific">Coptis chinensis</name>
    <dbReference type="NCBI Taxonomy" id="261450"/>
    <lineage>
        <taxon>Eukaryota</taxon>
        <taxon>Viridiplantae</taxon>
        <taxon>Streptophyta</taxon>
        <taxon>Embryophyta</taxon>
        <taxon>Tracheophyta</taxon>
        <taxon>Spermatophyta</taxon>
        <taxon>Magnoliopsida</taxon>
        <taxon>Ranunculales</taxon>
        <taxon>Ranunculaceae</taxon>
        <taxon>Coptidoideae</taxon>
        <taxon>Coptis</taxon>
    </lineage>
</organism>
<accession>A0A835IND0</accession>
<dbReference type="GO" id="GO:0005634">
    <property type="term" value="C:nucleus"/>
    <property type="evidence" value="ECO:0007669"/>
    <property type="project" value="TreeGrafter"/>
</dbReference>
<dbReference type="GO" id="GO:0010468">
    <property type="term" value="P:regulation of gene expression"/>
    <property type="evidence" value="ECO:0007669"/>
    <property type="project" value="TreeGrafter"/>
</dbReference>
<dbReference type="PANTHER" id="PTHR11207">
    <property type="entry name" value="RIBONUCLEASE III"/>
    <property type="match status" value="1"/>
</dbReference>
<dbReference type="InterPro" id="IPR036389">
    <property type="entry name" value="RNase_III_sf"/>
</dbReference>
<dbReference type="GO" id="GO:0006397">
    <property type="term" value="P:mRNA processing"/>
    <property type="evidence" value="ECO:0007669"/>
    <property type="project" value="UniProtKB-KW"/>
</dbReference>
<keyword evidence="5" id="KW-0677">Repeat</keyword>
<dbReference type="GO" id="GO:0004525">
    <property type="term" value="F:ribonuclease III activity"/>
    <property type="evidence" value="ECO:0007669"/>
    <property type="project" value="InterPro"/>
</dbReference>
<evidence type="ECO:0000313" key="16">
    <source>
        <dbReference type="Proteomes" id="UP000631114"/>
    </source>
</evidence>
<dbReference type="OrthoDB" id="1897625at2759"/>
<evidence type="ECO:0000256" key="7">
    <source>
        <dbReference type="ARBA" id="ARBA00022946"/>
    </source>
</evidence>
<keyword evidence="9" id="KW-0687">Ribonucleoprotein</keyword>
<evidence type="ECO:0000256" key="8">
    <source>
        <dbReference type="ARBA" id="ARBA00023187"/>
    </source>
</evidence>
<dbReference type="PROSITE" id="PS50142">
    <property type="entry name" value="RNASE_3_2"/>
    <property type="match status" value="1"/>
</dbReference>